<organism evidence="2 3">
    <name type="scientific">Pseudonocardia halophobica</name>
    <dbReference type="NCBI Taxonomy" id="29401"/>
    <lineage>
        <taxon>Bacteria</taxon>
        <taxon>Bacillati</taxon>
        <taxon>Actinomycetota</taxon>
        <taxon>Actinomycetes</taxon>
        <taxon>Pseudonocardiales</taxon>
        <taxon>Pseudonocardiaceae</taxon>
        <taxon>Pseudonocardia</taxon>
    </lineage>
</organism>
<evidence type="ECO:0000313" key="2">
    <source>
        <dbReference type="EMBL" id="GLL13192.1"/>
    </source>
</evidence>
<name>A0A9W6L544_9PSEU</name>
<dbReference type="Proteomes" id="UP001143463">
    <property type="component" value="Unassembled WGS sequence"/>
</dbReference>
<protein>
    <recommendedName>
        <fullName evidence="4">Peptide chain release factor 1</fullName>
    </recommendedName>
</protein>
<comment type="caution">
    <text evidence="2">The sequence shown here is derived from an EMBL/GenBank/DDBJ whole genome shotgun (WGS) entry which is preliminary data.</text>
</comment>
<dbReference type="InterPro" id="IPR040701">
    <property type="entry name" value="Bact_RF_family2"/>
</dbReference>
<dbReference type="AlphaFoldDB" id="A0A9W6L544"/>
<gene>
    <name evidence="2" type="ORF">GCM10017577_43350</name>
</gene>
<dbReference type="RefSeq" id="WP_051737210.1">
    <property type="nucleotide sequence ID" value="NZ_BSFQ01000019.1"/>
</dbReference>
<reference evidence="2" key="1">
    <citation type="journal article" date="2014" name="Int. J. Syst. Evol. Microbiol.">
        <title>Complete genome sequence of Corynebacterium casei LMG S-19264T (=DSM 44701T), isolated from a smear-ripened cheese.</title>
        <authorList>
            <consortium name="US DOE Joint Genome Institute (JGI-PGF)"/>
            <person name="Walter F."/>
            <person name="Albersmeier A."/>
            <person name="Kalinowski J."/>
            <person name="Ruckert C."/>
        </authorList>
    </citation>
    <scope>NUCLEOTIDE SEQUENCE</scope>
    <source>
        <strain evidence="2">VKM Ac-1069</strain>
    </source>
</reference>
<accession>A0A9W6L544</accession>
<evidence type="ECO:0000313" key="3">
    <source>
        <dbReference type="Proteomes" id="UP001143463"/>
    </source>
</evidence>
<evidence type="ECO:0000256" key="1">
    <source>
        <dbReference type="SAM" id="MobiDB-lite"/>
    </source>
</evidence>
<keyword evidence="3" id="KW-1185">Reference proteome</keyword>
<dbReference type="EMBL" id="BSFQ01000019">
    <property type="protein sequence ID" value="GLL13192.1"/>
    <property type="molecule type" value="Genomic_DNA"/>
</dbReference>
<reference evidence="2" key="2">
    <citation type="submission" date="2023-01" db="EMBL/GenBank/DDBJ databases">
        <authorList>
            <person name="Sun Q."/>
            <person name="Evtushenko L."/>
        </authorList>
    </citation>
    <scope>NUCLEOTIDE SEQUENCE</scope>
    <source>
        <strain evidence="2">VKM Ac-1069</strain>
    </source>
</reference>
<sequence>MRLDWLRDACAAPGPFATVMLDVSHDTEDAARQDELRRRAVREELSGQGAPESVVEAVDGALADAPPPDGTGGRVLVAAEKGVLVDAVLPAPPRTAVTTWSPLPELGAVTGEVREEVPAVVVRVDDEGGEILAPGDAEAEQVSGPSGPVHKVRGGGLSHLNMQERVEETWRENAAAVAERVDARVRASGARVLVVAGPPRARSLLVDSLSERSAQIVAQVDHSGGISPEDVPDTVAAAVEDVLDAERRAAWDHYRQLAGRPDGQAVTGLADVVAAVRAEAVDTLFLDPAALTDAEVWSGTEPTHLGVQREELEALNATDPHRVPGVPAVIRALACQSGQLVRLDDPAVVRGRDRLDDARQAEEEARAAADATGEEAPEPGLFAHGELADGLGATLRFPI</sequence>
<proteinExistence type="predicted"/>
<dbReference type="Pfam" id="PF18844">
    <property type="entry name" value="baeRF_family2"/>
    <property type="match status" value="1"/>
</dbReference>
<evidence type="ECO:0008006" key="4">
    <source>
        <dbReference type="Google" id="ProtNLM"/>
    </source>
</evidence>
<feature type="region of interest" description="Disordered" evidence="1">
    <location>
        <begin position="357"/>
        <end position="380"/>
    </location>
</feature>
<feature type="compositionally biased region" description="Basic and acidic residues" evidence="1">
    <location>
        <begin position="357"/>
        <end position="367"/>
    </location>
</feature>